<dbReference type="GO" id="GO:0016788">
    <property type="term" value="F:hydrolase activity, acting on ester bonds"/>
    <property type="evidence" value="ECO:0007669"/>
    <property type="project" value="UniProtKB-ARBA"/>
</dbReference>
<dbReference type="EMBL" id="QRPE01000022">
    <property type="protein sequence ID" value="RHL90107.1"/>
    <property type="molecule type" value="Genomic_DNA"/>
</dbReference>
<dbReference type="SUPFAM" id="SSF49785">
    <property type="entry name" value="Galactose-binding domain-like"/>
    <property type="match status" value="1"/>
</dbReference>
<dbReference type="RefSeq" id="WP_118423396.1">
    <property type="nucleotide sequence ID" value="NZ_QRPE01000022.1"/>
</dbReference>
<evidence type="ECO:0000256" key="1">
    <source>
        <dbReference type="ARBA" id="ARBA00008668"/>
    </source>
</evidence>
<name>A0A415N4N1_9BACE</name>
<feature type="domain" description="SGNH hydrolase-type esterase" evidence="3">
    <location>
        <begin position="175"/>
        <end position="325"/>
    </location>
</feature>
<comment type="caution">
    <text evidence="4">The sequence shown here is derived from an EMBL/GenBank/DDBJ whole genome shotgun (WGS) entry which is preliminary data.</text>
</comment>
<reference evidence="4 5" key="1">
    <citation type="submission" date="2018-08" db="EMBL/GenBank/DDBJ databases">
        <title>A genome reference for cultivated species of the human gut microbiota.</title>
        <authorList>
            <person name="Zou Y."/>
            <person name="Xue W."/>
            <person name="Luo G."/>
        </authorList>
    </citation>
    <scope>NUCLEOTIDE SEQUENCE [LARGE SCALE GENOMIC DNA]</scope>
    <source>
        <strain evidence="4 5">AF36-16BH</strain>
    </source>
</reference>
<dbReference type="PANTHER" id="PTHR43695:SF1">
    <property type="entry name" value="RHAMNOGALACTURONAN ACETYLESTERASE"/>
    <property type="match status" value="1"/>
</dbReference>
<dbReference type="InterPro" id="IPR008979">
    <property type="entry name" value="Galactose-bd-like_sf"/>
</dbReference>
<dbReference type="InterPro" id="IPR013830">
    <property type="entry name" value="SGNH_hydro"/>
</dbReference>
<dbReference type="Gene3D" id="2.60.120.430">
    <property type="entry name" value="Galactose-binding lectin"/>
    <property type="match status" value="1"/>
</dbReference>
<evidence type="ECO:0000256" key="2">
    <source>
        <dbReference type="ARBA" id="ARBA00022801"/>
    </source>
</evidence>
<dbReference type="SUPFAM" id="SSF52266">
    <property type="entry name" value="SGNH hydrolase"/>
    <property type="match status" value="1"/>
</dbReference>
<accession>A0A415N4N1</accession>
<dbReference type="InterPro" id="IPR037459">
    <property type="entry name" value="RhgT-like"/>
</dbReference>
<dbReference type="Pfam" id="PF13472">
    <property type="entry name" value="Lipase_GDSL_2"/>
    <property type="match status" value="1"/>
</dbReference>
<organism evidence="4 5">
    <name type="scientific">Bacteroides intestinalis</name>
    <dbReference type="NCBI Taxonomy" id="329854"/>
    <lineage>
        <taxon>Bacteria</taxon>
        <taxon>Pseudomonadati</taxon>
        <taxon>Bacteroidota</taxon>
        <taxon>Bacteroidia</taxon>
        <taxon>Bacteroidales</taxon>
        <taxon>Bacteroidaceae</taxon>
        <taxon>Bacteroides</taxon>
    </lineage>
</organism>
<dbReference type="CDD" id="cd01821">
    <property type="entry name" value="Rhamnogalacturan_acetylesterase_like"/>
    <property type="match status" value="1"/>
</dbReference>
<dbReference type="Gene3D" id="3.40.50.1110">
    <property type="entry name" value="SGNH hydrolase"/>
    <property type="match status" value="1"/>
</dbReference>
<keyword evidence="2" id="KW-0378">Hydrolase</keyword>
<evidence type="ECO:0000313" key="4">
    <source>
        <dbReference type="EMBL" id="RHL90107.1"/>
    </source>
</evidence>
<gene>
    <name evidence="4" type="ORF">DWZ95_16675</name>
</gene>
<sequence length="418" mass="48039">MKKIVILLILLLPVAHLVTAIYGQTLSFDFDMSKPQPCYNDDIGFGYDRGTSAVSKKHNLPMFFSVKVPEGDYKVTVTIGSRQYAGITALRAETRRMVVERMTTQKGELRNATFNVNVRTPYIDGQKTVELQNREKKDWGWDNRLTLEFNGERPAVSRIKIEPNQPKTKIWLCGNSTVTDQDGEPYTSWGQILPYWFDENVSVENIAMSGLRTTSFIVQNRLEKIVQEIKPGDYVLIEFGHNDEKDSNPGSGAWYNFTYNLKQFIDRLRPKGANIILATPTERRNFKNGKINATHDDYPKAIRTIAKRERLPLIDLTMSTTELYNAMGDSLSKRLFVHYPANSYPGQKKELKDDTHSNAFGAYEICKLVIMGLKSNNLELVKYLRPNWQDFLPQHYDNWQNFYWPATPIDRSEKPAGN</sequence>
<evidence type="ECO:0000259" key="3">
    <source>
        <dbReference type="Pfam" id="PF13472"/>
    </source>
</evidence>
<protein>
    <submittedName>
        <fullName evidence="4">Rhamnogalacturonan acetylesterase</fullName>
    </submittedName>
</protein>
<dbReference type="Proteomes" id="UP000285013">
    <property type="component" value="Unassembled WGS sequence"/>
</dbReference>
<dbReference type="InterPro" id="IPR036514">
    <property type="entry name" value="SGNH_hydro_sf"/>
</dbReference>
<dbReference type="PANTHER" id="PTHR43695">
    <property type="entry name" value="PUTATIVE (AFU_ORTHOLOGUE AFUA_2G17250)-RELATED"/>
    <property type="match status" value="1"/>
</dbReference>
<comment type="similarity">
    <text evidence="1">Belongs to the 'GDSL' lipolytic enzyme family.</text>
</comment>
<dbReference type="AlphaFoldDB" id="A0A415N4N1"/>
<proteinExistence type="inferred from homology"/>
<evidence type="ECO:0000313" key="5">
    <source>
        <dbReference type="Proteomes" id="UP000285013"/>
    </source>
</evidence>